<proteinExistence type="predicted"/>
<dbReference type="InterPro" id="IPR036097">
    <property type="entry name" value="HisK_dim/P_sf"/>
</dbReference>
<evidence type="ECO:0000256" key="15">
    <source>
        <dbReference type="SAM" id="Phobius"/>
    </source>
</evidence>
<evidence type="ECO:0000256" key="8">
    <source>
        <dbReference type="ARBA" id="ARBA00022741"/>
    </source>
</evidence>
<keyword evidence="13 15" id="KW-0472">Membrane</keyword>
<comment type="caution">
    <text evidence="17">The sequence shown here is derived from an EMBL/GenBank/DDBJ whole genome shotgun (WGS) entry which is preliminary data.</text>
</comment>
<evidence type="ECO:0000256" key="9">
    <source>
        <dbReference type="ARBA" id="ARBA00022777"/>
    </source>
</evidence>
<keyword evidence="9 17" id="KW-0418">Kinase</keyword>
<dbReference type="GO" id="GO:0005886">
    <property type="term" value="C:plasma membrane"/>
    <property type="evidence" value="ECO:0007669"/>
    <property type="project" value="UniProtKB-SubCell"/>
</dbReference>
<dbReference type="FunFam" id="1.10.287.130:FF:000008">
    <property type="entry name" value="Two-component sensor histidine kinase"/>
    <property type="match status" value="1"/>
</dbReference>
<dbReference type="SMART" id="SM00387">
    <property type="entry name" value="HATPase_c"/>
    <property type="match status" value="1"/>
</dbReference>
<dbReference type="CDD" id="cd00082">
    <property type="entry name" value="HisKA"/>
    <property type="match status" value="1"/>
</dbReference>
<dbReference type="Gene3D" id="1.10.287.130">
    <property type="match status" value="1"/>
</dbReference>
<keyword evidence="6" id="KW-0808">Transferase</keyword>
<feature type="transmembrane region" description="Helical" evidence="15">
    <location>
        <begin position="331"/>
        <end position="355"/>
    </location>
</feature>
<dbReference type="Gene3D" id="3.30.565.10">
    <property type="entry name" value="Histidine kinase-like ATPase, C-terminal domain"/>
    <property type="match status" value="1"/>
</dbReference>
<dbReference type="EC" id="2.7.13.3" evidence="3"/>
<feature type="transmembrane region" description="Helical" evidence="15">
    <location>
        <begin position="9"/>
        <end position="30"/>
    </location>
</feature>
<gene>
    <name evidence="17" type="ORF">U732_887</name>
</gene>
<dbReference type="InterPro" id="IPR003661">
    <property type="entry name" value="HisK_dim/P_dom"/>
</dbReference>
<feature type="transmembrane region" description="Helical" evidence="15">
    <location>
        <begin position="305"/>
        <end position="325"/>
    </location>
</feature>
<keyword evidence="7 15" id="KW-0812">Transmembrane</keyword>
<dbReference type="OrthoDB" id="9792991at2"/>
<dbReference type="STRING" id="29341.RSJ17_07240"/>
<evidence type="ECO:0000256" key="10">
    <source>
        <dbReference type="ARBA" id="ARBA00022840"/>
    </source>
</evidence>
<feature type="domain" description="Histidine kinase" evidence="16">
    <location>
        <begin position="513"/>
        <end position="725"/>
    </location>
</feature>
<evidence type="ECO:0000256" key="7">
    <source>
        <dbReference type="ARBA" id="ARBA00022692"/>
    </source>
</evidence>
<reference evidence="17 18" key="1">
    <citation type="journal article" date="2015" name="Infect. Genet. Evol.">
        <title>Genomic sequences of six botulinum neurotoxin-producing strains representing three clostridial species illustrate the mobility and diversity of botulinum neurotoxin genes.</title>
        <authorList>
            <person name="Smith T.J."/>
            <person name="Hill K.K."/>
            <person name="Xie G."/>
            <person name="Foley B.T."/>
            <person name="Williamson C.H."/>
            <person name="Foster J.T."/>
            <person name="Johnson S.L."/>
            <person name="Chertkov O."/>
            <person name="Teshima H."/>
            <person name="Gibbons H.S."/>
            <person name="Johnsky L.A."/>
            <person name="Karavis M.A."/>
            <person name="Smith L.A."/>
        </authorList>
    </citation>
    <scope>NUCLEOTIDE SEQUENCE [LARGE SCALE GENOMIC DNA]</scope>
    <source>
        <strain evidence="17 18">CDC 2741</strain>
    </source>
</reference>
<evidence type="ECO:0000256" key="11">
    <source>
        <dbReference type="ARBA" id="ARBA00022989"/>
    </source>
</evidence>
<dbReference type="Proteomes" id="UP000031366">
    <property type="component" value="Unassembled WGS sequence"/>
</dbReference>
<feature type="transmembrane region" description="Helical" evidence="15">
    <location>
        <begin position="395"/>
        <end position="417"/>
    </location>
</feature>
<evidence type="ECO:0000259" key="16">
    <source>
        <dbReference type="PROSITE" id="PS50109"/>
    </source>
</evidence>
<comment type="catalytic activity">
    <reaction evidence="1">
        <text>ATP + protein L-histidine = ADP + protein N-phospho-L-histidine.</text>
        <dbReference type="EC" id="2.7.13.3"/>
    </reaction>
</comment>
<protein>
    <recommendedName>
        <fullName evidence="3">histidine kinase</fullName>
        <ecNumber evidence="3">2.7.13.3</ecNumber>
    </recommendedName>
</protein>
<feature type="transmembrane region" description="Helical" evidence="15">
    <location>
        <begin position="263"/>
        <end position="285"/>
    </location>
</feature>
<dbReference type="AlphaFoldDB" id="A0A0C1TVU0"/>
<dbReference type="FunFam" id="3.30.565.10:FF:000013">
    <property type="entry name" value="Two-component sensor histidine kinase"/>
    <property type="match status" value="1"/>
</dbReference>
<keyword evidence="11 15" id="KW-1133">Transmembrane helix</keyword>
<keyword evidence="10" id="KW-0067">ATP-binding</keyword>
<feature type="coiled-coil region" evidence="14">
    <location>
        <begin position="77"/>
        <end position="113"/>
    </location>
</feature>
<dbReference type="InterPro" id="IPR005467">
    <property type="entry name" value="His_kinase_dom"/>
</dbReference>
<evidence type="ECO:0000313" key="18">
    <source>
        <dbReference type="Proteomes" id="UP000031366"/>
    </source>
</evidence>
<dbReference type="InterPro" id="IPR003594">
    <property type="entry name" value="HATPase_dom"/>
</dbReference>
<dbReference type="PRINTS" id="PR00344">
    <property type="entry name" value="BCTRLSENSOR"/>
</dbReference>
<evidence type="ECO:0000256" key="12">
    <source>
        <dbReference type="ARBA" id="ARBA00023012"/>
    </source>
</evidence>
<keyword evidence="12" id="KW-0902">Two-component regulatory system</keyword>
<dbReference type="PANTHER" id="PTHR45528:SF1">
    <property type="entry name" value="SENSOR HISTIDINE KINASE CPXA"/>
    <property type="match status" value="1"/>
</dbReference>
<dbReference type="PROSITE" id="PS50109">
    <property type="entry name" value="HIS_KIN"/>
    <property type="match status" value="1"/>
</dbReference>
<dbReference type="SUPFAM" id="SSF47384">
    <property type="entry name" value="Homodimeric domain of signal transducing histidine kinase"/>
    <property type="match status" value="1"/>
</dbReference>
<accession>A0A0C1TVU0</accession>
<keyword evidence="4" id="KW-1003">Cell membrane</keyword>
<evidence type="ECO:0000256" key="1">
    <source>
        <dbReference type="ARBA" id="ARBA00000085"/>
    </source>
</evidence>
<evidence type="ECO:0000256" key="2">
    <source>
        <dbReference type="ARBA" id="ARBA00004651"/>
    </source>
</evidence>
<keyword evidence="18" id="KW-1185">Reference proteome</keyword>
<dbReference type="GO" id="GO:0005524">
    <property type="term" value="F:ATP binding"/>
    <property type="evidence" value="ECO:0007669"/>
    <property type="project" value="UniProtKB-KW"/>
</dbReference>
<dbReference type="SUPFAM" id="SSF55874">
    <property type="entry name" value="ATPase domain of HSP90 chaperone/DNA topoisomerase II/histidine kinase"/>
    <property type="match status" value="1"/>
</dbReference>
<dbReference type="InterPro" id="IPR004358">
    <property type="entry name" value="Sig_transdc_His_kin-like_C"/>
</dbReference>
<keyword evidence="8" id="KW-0547">Nucleotide-binding</keyword>
<evidence type="ECO:0000256" key="6">
    <source>
        <dbReference type="ARBA" id="ARBA00022679"/>
    </source>
</evidence>
<sequence>MDIKLKSKIIYIITFIIAIYLVAFAILAGVDIKYQKEFLNKDAFFVSYNFKEAIDDNVNNLKRYYLYFNNYDKRTDKDKVTEEEIKLQTKKDEEEKQKKIEAIRDEYSEEINENYYNLNLPKLNALVAERDKKISDIENNSEDKNKAEERIRKKAIEEKDKEYLILKEKVLNKENFIKYYFRNKNTGEIYTNIEKDIDIKKYIEEALYSINLPNYNKNYFTTNIDNSIDELNWDGYFIVPKTMNENSQLYKDYMYYASVGERVYIEVCIFIIILILIIIASFYLYRNRINTPLLFEKARNLLKKIPLDIRGIIFIAYSWIILRYISNVEFFYFLLSIEHIKKLTFIVVYIFYTYLSIKELIIIKESKEDFKNQWSNSLIYKFKVIIKEFSTYKGFLFKLLFINILTIGFVISAIVIFDSTDSNKIILCSIYDIIYLFVIVPRILEKISLLNRINKGTEEILYGNFDYTIEVKGKGKSGLEKLAHNINNIKASSKIALDNQMKSERLKSELITNVSHDLKTPLTSIVNYIDLLRNENLSKDDIRKYVKILEKKSQRLKILIEDLFEASKMSSGDVELSLQKVDLVALLKQALGEYDEKIKNSSISFKLNIEKQNIYAYLDGMKTWRVFDNLINNALKYSEDNTRVYLSLEEKDNKAVFIIKNISNYELDFEPNEIFERFKRGDKSRNTEGSGLGLAIAKSIVDIQGGTLDIEIDGDLFKVIVKFPQ</sequence>
<evidence type="ECO:0000256" key="5">
    <source>
        <dbReference type="ARBA" id="ARBA00022553"/>
    </source>
</evidence>
<evidence type="ECO:0000256" key="3">
    <source>
        <dbReference type="ARBA" id="ARBA00012438"/>
    </source>
</evidence>
<evidence type="ECO:0000256" key="13">
    <source>
        <dbReference type="ARBA" id="ARBA00023136"/>
    </source>
</evidence>
<dbReference type="RefSeq" id="WP_052268317.1">
    <property type="nucleotide sequence ID" value="NZ_AYSO01000020.1"/>
</dbReference>
<organism evidence="17 18">
    <name type="scientific">Clostridium argentinense CDC 2741</name>
    <dbReference type="NCBI Taxonomy" id="1418104"/>
    <lineage>
        <taxon>Bacteria</taxon>
        <taxon>Bacillati</taxon>
        <taxon>Bacillota</taxon>
        <taxon>Clostridia</taxon>
        <taxon>Eubacteriales</taxon>
        <taxon>Clostridiaceae</taxon>
        <taxon>Clostridium</taxon>
    </lineage>
</organism>
<keyword evidence="5" id="KW-0597">Phosphoprotein</keyword>
<dbReference type="InterPro" id="IPR036890">
    <property type="entry name" value="HATPase_C_sf"/>
</dbReference>
<dbReference type="SMART" id="SM00388">
    <property type="entry name" value="HisKA"/>
    <property type="match status" value="1"/>
</dbReference>
<evidence type="ECO:0000256" key="14">
    <source>
        <dbReference type="SAM" id="Coils"/>
    </source>
</evidence>
<dbReference type="Pfam" id="PF00512">
    <property type="entry name" value="HisKA"/>
    <property type="match status" value="1"/>
</dbReference>
<name>A0A0C1TVU0_9CLOT</name>
<evidence type="ECO:0000313" key="17">
    <source>
        <dbReference type="EMBL" id="KIE44864.1"/>
    </source>
</evidence>
<comment type="subcellular location">
    <subcellularLocation>
        <location evidence="2">Cell membrane</location>
        <topology evidence="2">Multi-pass membrane protein</topology>
    </subcellularLocation>
</comment>
<keyword evidence="14" id="KW-0175">Coiled coil</keyword>
<dbReference type="InterPro" id="IPR050398">
    <property type="entry name" value="HssS/ArlS-like"/>
</dbReference>
<dbReference type="PANTHER" id="PTHR45528">
    <property type="entry name" value="SENSOR HISTIDINE KINASE CPXA"/>
    <property type="match status" value="1"/>
</dbReference>
<dbReference type="Pfam" id="PF02518">
    <property type="entry name" value="HATPase_c"/>
    <property type="match status" value="1"/>
</dbReference>
<evidence type="ECO:0000256" key="4">
    <source>
        <dbReference type="ARBA" id="ARBA00022475"/>
    </source>
</evidence>
<dbReference type="GO" id="GO:0000155">
    <property type="term" value="F:phosphorelay sensor kinase activity"/>
    <property type="evidence" value="ECO:0007669"/>
    <property type="project" value="InterPro"/>
</dbReference>
<dbReference type="EMBL" id="AYSO01000020">
    <property type="protein sequence ID" value="KIE44864.1"/>
    <property type="molecule type" value="Genomic_DNA"/>
</dbReference>